<protein>
    <submittedName>
        <fullName evidence="2">Uncharacterized protein</fullName>
    </submittedName>
</protein>
<feature type="compositionally biased region" description="Polar residues" evidence="1">
    <location>
        <begin position="67"/>
        <end position="84"/>
    </location>
</feature>
<sequence length="299" mass="33541">MYYNLNRCNRQHYYGHSLDLTKKYTLVRARSPLEHSTDTSLAMGVNVSGLTPEGLHNRIRKSNELFTASESTTTRENLPQNSGISLAPESTGRLPQALFARSDVNSEDLNEPKTTNEETKNTAKFLTKNVLKTSPVSCENRPNAAMPIGSLQEDSHIINVQRSQPTPTRVHIEAAPKYALGCSDFPTVGATSCPPTVQHLQSSTMNSELSTEEFRSFHYNSVPREIGMHRNNSMTLSKANDAVIRKTRNSFLMNVSKTTVRPCMWNEEFVPLLTNGSLDVEYLNTDDCLWQQIPVFIMI</sequence>
<comment type="caution">
    <text evidence="2">The sequence shown here is derived from an EMBL/GenBank/DDBJ whole genome shotgun (WGS) entry which is preliminary data.</text>
</comment>
<feature type="region of interest" description="Disordered" evidence="1">
    <location>
        <begin position="67"/>
        <end position="91"/>
    </location>
</feature>
<dbReference type="AlphaFoldDB" id="A0A5J4NWJ6"/>
<evidence type="ECO:0000313" key="2">
    <source>
        <dbReference type="EMBL" id="KAA3679996.1"/>
    </source>
</evidence>
<gene>
    <name evidence="2" type="ORF">DEA37_0000687</name>
</gene>
<dbReference type="Proteomes" id="UP000324629">
    <property type="component" value="Unassembled WGS sequence"/>
</dbReference>
<evidence type="ECO:0000256" key="1">
    <source>
        <dbReference type="SAM" id="MobiDB-lite"/>
    </source>
</evidence>
<accession>A0A5J4NWJ6</accession>
<reference evidence="2 3" key="1">
    <citation type="journal article" date="2019" name="Gigascience">
        <title>Whole-genome sequence of the oriental lung fluke Paragonimus westermani.</title>
        <authorList>
            <person name="Oey H."/>
            <person name="Zakrzewski M."/>
            <person name="Narain K."/>
            <person name="Devi K.R."/>
            <person name="Agatsuma T."/>
            <person name="Nawaratna S."/>
            <person name="Gobert G.N."/>
            <person name="Jones M.K."/>
            <person name="Ragan M.A."/>
            <person name="McManus D.P."/>
            <person name="Krause L."/>
        </authorList>
    </citation>
    <scope>NUCLEOTIDE SEQUENCE [LARGE SCALE GENOMIC DNA]</scope>
    <source>
        <strain evidence="2 3">IND2009</strain>
    </source>
</reference>
<keyword evidence="3" id="KW-1185">Reference proteome</keyword>
<evidence type="ECO:0000313" key="3">
    <source>
        <dbReference type="Proteomes" id="UP000324629"/>
    </source>
</evidence>
<organism evidence="2 3">
    <name type="scientific">Paragonimus westermani</name>
    <dbReference type="NCBI Taxonomy" id="34504"/>
    <lineage>
        <taxon>Eukaryota</taxon>
        <taxon>Metazoa</taxon>
        <taxon>Spiralia</taxon>
        <taxon>Lophotrochozoa</taxon>
        <taxon>Platyhelminthes</taxon>
        <taxon>Trematoda</taxon>
        <taxon>Digenea</taxon>
        <taxon>Plagiorchiida</taxon>
        <taxon>Troglotremata</taxon>
        <taxon>Troglotrematidae</taxon>
        <taxon>Paragonimus</taxon>
    </lineage>
</organism>
<name>A0A5J4NWJ6_9TREM</name>
<proteinExistence type="predicted"/>
<dbReference type="EMBL" id="QNGE01000565">
    <property type="protein sequence ID" value="KAA3679996.1"/>
    <property type="molecule type" value="Genomic_DNA"/>
</dbReference>